<accession>A0A0K2TVA5</accession>
<protein>
    <submittedName>
        <fullName evidence="1">Uncharacterized protein</fullName>
    </submittedName>
</protein>
<reference evidence="1" key="1">
    <citation type="submission" date="2014-05" db="EMBL/GenBank/DDBJ databases">
        <authorList>
            <person name="Chronopoulou M."/>
        </authorList>
    </citation>
    <scope>NUCLEOTIDE SEQUENCE</scope>
    <source>
        <tissue evidence="1">Whole organism</tissue>
    </source>
</reference>
<dbReference type="EMBL" id="HACA01012607">
    <property type="protein sequence ID" value="CDW29968.1"/>
    <property type="molecule type" value="Transcribed_RNA"/>
</dbReference>
<evidence type="ECO:0000313" key="1">
    <source>
        <dbReference type="EMBL" id="CDW29968.1"/>
    </source>
</evidence>
<organism evidence="1">
    <name type="scientific">Lepeophtheirus salmonis</name>
    <name type="common">Salmon louse</name>
    <name type="synonym">Caligus salmonis</name>
    <dbReference type="NCBI Taxonomy" id="72036"/>
    <lineage>
        <taxon>Eukaryota</taxon>
        <taxon>Metazoa</taxon>
        <taxon>Ecdysozoa</taxon>
        <taxon>Arthropoda</taxon>
        <taxon>Crustacea</taxon>
        <taxon>Multicrustacea</taxon>
        <taxon>Hexanauplia</taxon>
        <taxon>Copepoda</taxon>
        <taxon>Siphonostomatoida</taxon>
        <taxon>Caligidae</taxon>
        <taxon>Lepeophtheirus</taxon>
    </lineage>
</organism>
<dbReference type="AlphaFoldDB" id="A0A0K2TVA5"/>
<proteinExistence type="predicted"/>
<name>A0A0K2TVA5_LEPSM</name>
<feature type="non-terminal residue" evidence="1">
    <location>
        <position position="1"/>
    </location>
</feature>
<sequence>GNVITPISWYSDFQHNFLLCVVVRFGGRRQRSSRTRHTSLNALYHSYSWFFNKNDSRKVFSNIFNASAHEILFQTQNFRQSLCSIISLIVKIVEH</sequence>